<feature type="domain" description="TonB-dependent receptor plug" evidence="2">
    <location>
        <begin position="138"/>
        <end position="246"/>
    </location>
</feature>
<dbReference type="Gene3D" id="2.170.130.10">
    <property type="entry name" value="TonB-dependent receptor, plug domain"/>
    <property type="match status" value="1"/>
</dbReference>
<evidence type="ECO:0000259" key="2">
    <source>
        <dbReference type="Pfam" id="PF07715"/>
    </source>
</evidence>
<dbReference type="InterPro" id="IPR012910">
    <property type="entry name" value="Plug_dom"/>
</dbReference>
<feature type="signal peptide" evidence="1">
    <location>
        <begin position="1"/>
        <end position="29"/>
    </location>
</feature>
<reference evidence="3 4" key="1">
    <citation type="submission" date="2018-08" db="EMBL/GenBank/DDBJ databases">
        <title>A genome reference for cultivated species of the human gut microbiota.</title>
        <authorList>
            <person name="Zou Y."/>
            <person name="Xue W."/>
            <person name="Luo G."/>
        </authorList>
    </citation>
    <scope>NUCLEOTIDE SEQUENCE [LARGE SCALE GENOMIC DNA]</scope>
    <source>
        <strain evidence="3 4">AM40-30BH</strain>
    </source>
</reference>
<dbReference type="SUPFAM" id="SSF56935">
    <property type="entry name" value="Porins"/>
    <property type="match status" value="1"/>
</dbReference>
<gene>
    <name evidence="3" type="ORF">DW888_11705</name>
</gene>
<dbReference type="RefSeq" id="WP_025867297.1">
    <property type="nucleotide sequence ID" value="NZ_CABJFV010000007.1"/>
</dbReference>
<comment type="caution">
    <text evidence="3">The sequence shown here is derived from an EMBL/GenBank/DDBJ whole genome shotgun (WGS) entry which is preliminary data.</text>
</comment>
<organism evidence="3 4">
    <name type="scientific">Bacteroides nordii</name>
    <dbReference type="NCBI Taxonomy" id="291645"/>
    <lineage>
        <taxon>Bacteria</taxon>
        <taxon>Pseudomonadati</taxon>
        <taxon>Bacteroidota</taxon>
        <taxon>Bacteroidia</taxon>
        <taxon>Bacteroidales</taxon>
        <taxon>Bacteroidaceae</taxon>
        <taxon>Bacteroides</taxon>
    </lineage>
</organism>
<dbReference type="EMBL" id="QSGO01000007">
    <property type="protein sequence ID" value="RHB35100.1"/>
    <property type="molecule type" value="Genomic_DNA"/>
</dbReference>
<dbReference type="Gene3D" id="2.60.40.1120">
    <property type="entry name" value="Carboxypeptidase-like, regulatory domain"/>
    <property type="match status" value="1"/>
</dbReference>
<dbReference type="GeneID" id="69502006"/>
<dbReference type="InterPro" id="IPR023996">
    <property type="entry name" value="TonB-dep_OMP_SusC/RagA"/>
</dbReference>
<dbReference type="InterPro" id="IPR023997">
    <property type="entry name" value="TonB-dep_OMP_SusC/RagA_CS"/>
</dbReference>
<dbReference type="FunFam" id="2.170.130.10:FF:000003">
    <property type="entry name" value="SusC/RagA family TonB-linked outer membrane protein"/>
    <property type="match status" value="1"/>
</dbReference>
<dbReference type="InterPro" id="IPR037066">
    <property type="entry name" value="Plug_dom_sf"/>
</dbReference>
<dbReference type="NCBIfam" id="TIGR04056">
    <property type="entry name" value="OMP_RagA_SusC"/>
    <property type="match status" value="1"/>
</dbReference>
<protein>
    <submittedName>
        <fullName evidence="3">TonB-dependent receptor</fullName>
    </submittedName>
</protein>
<dbReference type="NCBIfam" id="TIGR04057">
    <property type="entry name" value="SusC_RagA_signa"/>
    <property type="match status" value="1"/>
</dbReference>
<dbReference type="InterPro" id="IPR008969">
    <property type="entry name" value="CarboxyPept-like_regulatory"/>
</dbReference>
<proteinExistence type="predicted"/>
<dbReference type="Pfam" id="PF13715">
    <property type="entry name" value="CarbopepD_reg_2"/>
    <property type="match status" value="1"/>
</dbReference>
<evidence type="ECO:0000313" key="3">
    <source>
        <dbReference type="EMBL" id="RHB35100.1"/>
    </source>
</evidence>
<evidence type="ECO:0000313" key="4">
    <source>
        <dbReference type="Proteomes" id="UP000284379"/>
    </source>
</evidence>
<dbReference type="Proteomes" id="UP000284379">
    <property type="component" value="Unassembled WGS sequence"/>
</dbReference>
<sequence>MKNNFPFLTKRCSAMLLLLGMLGSFPNYGVTAFATSPSVPGVTQSRNITLKGTIIDETGETVPGAAIQVVGTPRGVTTDMDGTFSIDVPKGAKLEITYLGMEPQTITVGDKNNLRIILKQKVDELDEVTVVAFAKQKKESVLASVSTIKPAELKAPTSNLTTALAGRVAGLISYQRSGEPGADNADFFVRGVTTFGYAKSPLILVDDVEMESEDLARLQVDDIASFSIMKDATATALYGARGANGVILVTTKQGSEGPSKISARFETSISAPTKEVKWTDPITYMNMYNEAITTRDPSSPARYSQQKIDNTIAGLNPNVFPAVDWYDMLLKNHTTNLRGNLNLSGGGKVARYYVAGSLSHDAGIFKNAKANGFDNNISLFKYLLRSNVDINVSKSTLVKVRLQATMDDYTGPVHSGSDLYKMISQSSPVEYPAYYQPDKANETTPYILYGGSENTFINPYAELMKGYQDRQNSTIFAQMELEQDLGFILKGLKLRGMFNTNRKTNYSIDRTYKPYYFTAGGYNPAQNTYFLTCLNPSAGTDYLSVGNENKEVINSTYFQGTLTYNHTFNKKHAISGLLVYYLRDEKNSKKTSTIQLSLPYRNMGLSGRVTYAFDDRYFFEGNFGYNGSERFSEKERYGFFPSAGLGYIISNEPFYPESLKKVVSKLKLKATFGLVGNDQIGAKEDRFYYRSEVNLNNGSYGYTWGNDYTGLHSVNGVSINRYANDDITWETSRKTNLGVEIGLFNDLELQVDVYRDYRYNILMSRASLPGSMGLQASIKSNLGEAISQGIDISLDYNHAFKNGSYMQARANLTWAGGKYKVYEEPDYSKTPWLSRIDQKLKQTWGYVAERLFIDDNEVYNSPTQFGECRGGDIKYVDINGDGQITALDKVPLGYPDESPEIVYGFGLTYGWKGLDISCFFQGSARESFWMDYNVMHPFTGSGSGTQVMQAIADSYWSERNQDVYAFWPRLSSTVSSNNSQTSTWFMRDGSFLRLKSVEIGYTLPKKILKKLHMNTIRIYYSGTNLLCFSKFDTWDPEMTSMDKGFKYPLQRVNNIGVNFSF</sequence>
<keyword evidence="3" id="KW-0675">Receptor</keyword>
<dbReference type="SUPFAM" id="SSF49464">
    <property type="entry name" value="Carboxypeptidase regulatory domain-like"/>
    <property type="match status" value="1"/>
</dbReference>
<accession>A0A413VNA1</accession>
<feature type="chain" id="PRO_5018971574" evidence="1">
    <location>
        <begin position="30"/>
        <end position="1061"/>
    </location>
</feature>
<evidence type="ECO:0000256" key="1">
    <source>
        <dbReference type="SAM" id="SignalP"/>
    </source>
</evidence>
<dbReference type="Pfam" id="PF07715">
    <property type="entry name" value="Plug"/>
    <property type="match status" value="1"/>
</dbReference>
<keyword evidence="1" id="KW-0732">Signal</keyword>
<name>A0A413VNA1_9BACE</name>
<dbReference type="AlphaFoldDB" id="A0A413VNA1"/>